<evidence type="ECO:0000256" key="1">
    <source>
        <dbReference type="ARBA" id="ARBA00022723"/>
    </source>
</evidence>
<evidence type="ECO:0000256" key="2">
    <source>
        <dbReference type="ARBA" id="ARBA00022771"/>
    </source>
</evidence>
<dbReference type="STRING" id="30019.A0A0M5IW46"/>
<accession>A0A0M5IW46</accession>
<dbReference type="OMA" id="DYCCCFM"/>
<proteinExistence type="predicted"/>
<feature type="non-terminal residue" evidence="5">
    <location>
        <position position="1"/>
    </location>
</feature>
<sequence>GKRYYCDYCCCYIKNDMNIRKLHNAGQSHAMAKTFYMRRFEDPLKVLTEERAKLVCNRYFSNYCKFELTCNLSHYSDHQLQQLEVLAKNKRKRNRNKKKIRRLPPSLEPLQLAKLLQTDWTTKWG</sequence>
<feature type="domain" description="U1-C C2H2-type zinc finger" evidence="4">
    <location>
        <begin position="2"/>
        <end position="37"/>
    </location>
</feature>
<organism evidence="5 6">
    <name type="scientific">Drosophila busckii</name>
    <name type="common">Fruit fly</name>
    <dbReference type="NCBI Taxonomy" id="30019"/>
    <lineage>
        <taxon>Eukaryota</taxon>
        <taxon>Metazoa</taxon>
        <taxon>Ecdysozoa</taxon>
        <taxon>Arthropoda</taxon>
        <taxon>Hexapoda</taxon>
        <taxon>Insecta</taxon>
        <taxon>Pterygota</taxon>
        <taxon>Neoptera</taxon>
        <taxon>Endopterygota</taxon>
        <taxon>Diptera</taxon>
        <taxon>Brachycera</taxon>
        <taxon>Muscomorpha</taxon>
        <taxon>Ephydroidea</taxon>
        <taxon>Drosophilidae</taxon>
        <taxon>Drosophila</taxon>
    </lineage>
</organism>
<evidence type="ECO:0000256" key="3">
    <source>
        <dbReference type="ARBA" id="ARBA00022833"/>
    </source>
</evidence>
<dbReference type="OrthoDB" id="2417221at2759"/>
<evidence type="ECO:0000313" key="6">
    <source>
        <dbReference type="Proteomes" id="UP000494163"/>
    </source>
</evidence>
<dbReference type="PANTHER" id="PTHR16465:SF0">
    <property type="entry name" value="ZINC FINGER MATRIN-TYPE PROTEIN 5"/>
    <property type="match status" value="1"/>
</dbReference>
<protein>
    <submittedName>
        <fullName evidence="5">CG31922</fullName>
    </submittedName>
</protein>
<dbReference type="Gene3D" id="3.30.160.60">
    <property type="entry name" value="Classic Zinc Finger"/>
    <property type="match status" value="1"/>
</dbReference>
<dbReference type="PANTHER" id="PTHR16465">
    <property type="entry name" value="NUCLEASE-RELATED"/>
    <property type="match status" value="1"/>
</dbReference>
<dbReference type="GO" id="GO:0008270">
    <property type="term" value="F:zinc ion binding"/>
    <property type="evidence" value="ECO:0007669"/>
    <property type="project" value="UniProtKB-KW"/>
</dbReference>
<dbReference type="InterPro" id="IPR013085">
    <property type="entry name" value="U1-CZ_Znf_C2H2"/>
</dbReference>
<keyword evidence="2" id="KW-0863">Zinc-finger</keyword>
<evidence type="ECO:0000313" key="5">
    <source>
        <dbReference type="EMBL" id="ALC38611.1"/>
    </source>
</evidence>
<keyword evidence="1" id="KW-0479">Metal-binding</keyword>
<dbReference type="GO" id="GO:0005689">
    <property type="term" value="C:U12-type spliceosomal complex"/>
    <property type="evidence" value="ECO:0007669"/>
    <property type="project" value="TreeGrafter"/>
</dbReference>
<dbReference type="SUPFAM" id="SSF57667">
    <property type="entry name" value="beta-beta-alpha zinc fingers"/>
    <property type="match status" value="1"/>
</dbReference>
<dbReference type="AlphaFoldDB" id="A0A0M5IW46"/>
<dbReference type="Proteomes" id="UP000494163">
    <property type="component" value="Chromosome 2L"/>
</dbReference>
<keyword evidence="3" id="KW-0862">Zinc</keyword>
<dbReference type="Pfam" id="PF06220">
    <property type="entry name" value="zf-U1"/>
    <property type="match status" value="1"/>
</dbReference>
<dbReference type="EMBL" id="CP012523">
    <property type="protein sequence ID" value="ALC38611.1"/>
    <property type="molecule type" value="Genomic_DNA"/>
</dbReference>
<name>A0A0M5IW46_DROBS</name>
<gene>
    <name evidence="5" type="ORF">Dbus_chr2Lg696</name>
</gene>
<keyword evidence="6" id="KW-1185">Reference proteome</keyword>
<reference evidence="5 6" key="1">
    <citation type="submission" date="2015-08" db="EMBL/GenBank/DDBJ databases">
        <title>Ancestral chromatin configuration constrains chromatin evolution on differentiating sex chromosomes in Drosophila.</title>
        <authorList>
            <person name="Zhou Q."/>
            <person name="Bachtrog D."/>
        </authorList>
    </citation>
    <scope>NUCLEOTIDE SEQUENCE [LARGE SCALE GENOMIC DNA]</scope>
    <source>
        <tissue evidence="5">Whole larvae</tissue>
    </source>
</reference>
<dbReference type="InterPro" id="IPR036236">
    <property type="entry name" value="Znf_C2H2_sf"/>
</dbReference>
<evidence type="ECO:0000259" key="4">
    <source>
        <dbReference type="Pfam" id="PF06220"/>
    </source>
</evidence>